<dbReference type="InterPro" id="IPR029045">
    <property type="entry name" value="ClpP/crotonase-like_dom_sf"/>
</dbReference>
<keyword evidence="2" id="KW-1185">Reference proteome</keyword>
<dbReference type="KEGG" id="rgu:A4W93_07255"/>
<dbReference type="SUPFAM" id="SSF52096">
    <property type="entry name" value="ClpP/crotonase"/>
    <property type="match status" value="1"/>
</dbReference>
<dbReference type="RefSeq" id="WP_085749990.1">
    <property type="nucleotide sequence ID" value="NZ_BSPR01000008.1"/>
</dbReference>
<dbReference type="AlphaFoldDB" id="A0A1W6L629"/>
<dbReference type="PANTHER" id="PTHR43612:SF3">
    <property type="entry name" value="TRIFUNCTIONAL ENZYME SUBUNIT ALPHA, MITOCHONDRIAL"/>
    <property type="match status" value="1"/>
</dbReference>
<dbReference type="CDD" id="cd06558">
    <property type="entry name" value="crotonase-like"/>
    <property type="match status" value="1"/>
</dbReference>
<organism evidence="1 2">
    <name type="scientific">Piscinibacter gummiphilus</name>
    <dbReference type="NCBI Taxonomy" id="946333"/>
    <lineage>
        <taxon>Bacteria</taxon>
        <taxon>Pseudomonadati</taxon>
        <taxon>Pseudomonadota</taxon>
        <taxon>Betaproteobacteria</taxon>
        <taxon>Burkholderiales</taxon>
        <taxon>Sphaerotilaceae</taxon>
        <taxon>Piscinibacter</taxon>
    </lineage>
</organism>
<dbReference type="EMBL" id="CP015118">
    <property type="protein sequence ID" value="ARN19723.1"/>
    <property type="molecule type" value="Genomic_DNA"/>
</dbReference>
<dbReference type="Gene3D" id="3.90.226.10">
    <property type="entry name" value="2-enoyl-CoA Hydratase, Chain A, domain 1"/>
    <property type="match status" value="1"/>
</dbReference>
<gene>
    <name evidence="1" type="ORF">A4W93_07255</name>
</gene>
<name>A0A1W6L629_9BURK</name>
<dbReference type="GO" id="GO:0004300">
    <property type="term" value="F:enoyl-CoA hydratase activity"/>
    <property type="evidence" value="ECO:0007669"/>
    <property type="project" value="TreeGrafter"/>
</dbReference>
<dbReference type="STRING" id="946333.A4W93_07255"/>
<dbReference type="OrthoDB" id="7057154at2"/>
<accession>A0A1W6L629</accession>
<evidence type="ECO:0000313" key="2">
    <source>
        <dbReference type="Proteomes" id="UP000193427"/>
    </source>
</evidence>
<dbReference type="GO" id="GO:0006635">
    <property type="term" value="P:fatty acid beta-oxidation"/>
    <property type="evidence" value="ECO:0007669"/>
    <property type="project" value="TreeGrafter"/>
</dbReference>
<evidence type="ECO:0000313" key="1">
    <source>
        <dbReference type="EMBL" id="ARN19723.1"/>
    </source>
</evidence>
<proteinExistence type="predicted"/>
<dbReference type="InterPro" id="IPR001753">
    <property type="entry name" value="Enoyl-CoA_hydra/iso"/>
</dbReference>
<sequence>MDDNTLTLTVDRDGVALIELFAGHFTAPLAVALDTAVEQVLTDPAIVGAVITGAAPDRFLLGARIDELLAGADAGLDAPTIAALVAPVNRTLRRLETGGKPVAAAIGGDAQGAGFELCLACHHRVLADDEAVQVGLPEVRAGLIPGGGGTQRLPRLIGIERALPLLAEGRTVNPHAAFLLGLVEALRPRDDVVATARRWVLSQGPTAQPWDTKGYALPGGAGALAPHASASFGLGLARVRRDTADREPAPLAVLAAVYEGTQLPMDRALALEAKFFGRLVADPAARDRMRAHNDNPEIR</sequence>
<dbReference type="InterPro" id="IPR050136">
    <property type="entry name" value="FA_oxidation_alpha_subunit"/>
</dbReference>
<dbReference type="GO" id="GO:0016509">
    <property type="term" value="F:long-chain (3S)-3-hydroxyacyl-CoA dehydrogenase (NAD+) activity"/>
    <property type="evidence" value="ECO:0007669"/>
    <property type="project" value="TreeGrafter"/>
</dbReference>
<dbReference type="Pfam" id="PF00378">
    <property type="entry name" value="ECH_1"/>
    <property type="match status" value="1"/>
</dbReference>
<dbReference type="PANTHER" id="PTHR43612">
    <property type="entry name" value="TRIFUNCTIONAL ENZYME SUBUNIT ALPHA"/>
    <property type="match status" value="1"/>
</dbReference>
<protein>
    <submittedName>
        <fullName evidence="1">Uncharacterized protein</fullName>
    </submittedName>
</protein>
<dbReference type="Proteomes" id="UP000193427">
    <property type="component" value="Chromosome"/>
</dbReference>
<reference evidence="1 2" key="1">
    <citation type="submission" date="2016-04" db="EMBL/GenBank/DDBJ databases">
        <title>Complete genome sequence of natural rubber-degrading, novel Gram-negative bacterium, Rhizobacter gummiphilus strain NS21.</title>
        <authorList>
            <person name="Tabata M."/>
            <person name="Kasai D."/>
            <person name="Fukuda M."/>
        </authorList>
    </citation>
    <scope>NUCLEOTIDE SEQUENCE [LARGE SCALE GENOMIC DNA]</scope>
    <source>
        <strain evidence="1 2">NS21</strain>
    </source>
</reference>